<proteinExistence type="predicted"/>
<sequence length="92" mass="10644">MEDIKYVSYHGQICILIEDKGAKSTIAGIYYYTNSFDMSVFEGDVNTSELKPVNQNDVSDKSMIHRLKIYRTIHDCIFGFAEEEMELVHPFI</sequence>
<dbReference type="EMBL" id="BK015472">
    <property type="protein sequence ID" value="DAE08616.1"/>
    <property type="molecule type" value="Genomic_DNA"/>
</dbReference>
<evidence type="ECO:0000313" key="1">
    <source>
        <dbReference type="EMBL" id="DAE08616.1"/>
    </source>
</evidence>
<accession>A0A8S5PPB6</accession>
<name>A0A8S5PPB6_9CAUD</name>
<organism evidence="1">
    <name type="scientific">Myoviridae sp. ctwwN25</name>
    <dbReference type="NCBI Taxonomy" id="2825209"/>
    <lineage>
        <taxon>Viruses</taxon>
        <taxon>Duplodnaviria</taxon>
        <taxon>Heunggongvirae</taxon>
        <taxon>Uroviricota</taxon>
        <taxon>Caudoviricetes</taxon>
    </lineage>
</organism>
<reference evidence="1" key="1">
    <citation type="journal article" date="2021" name="Proc. Natl. Acad. Sci. U.S.A.">
        <title>A Catalog of Tens of Thousands of Viruses from Human Metagenomes Reveals Hidden Associations with Chronic Diseases.</title>
        <authorList>
            <person name="Tisza M.J."/>
            <person name="Buck C.B."/>
        </authorList>
    </citation>
    <scope>NUCLEOTIDE SEQUENCE</scope>
    <source>
        <strain evidence="1">CtwwN25</strain>
    </source>
</reference>
<protein>
    <submittedName>
        <fullName evidence="1">Uncharacterized protein</fullName>
    </submittedName>
</protein>